<dbReference type="GO" id="GO:0034707">
    <property type="term" value="C:chloride channel complex"/>
    <property type="evidence" value="ECO:0007669"/>
    <property type="project" value="UniProtKB-KW"/>
</dbReference>
<gene>
    <name evidence="11" type="ORF">CFL01nite_01880</name>
</gene>
<evidence type="ECO:0000256" key="6">
    <source>
        <dbReference type="ARBA" id="ARBA00023136"/>
    </source>
</evidence>
<dbReference type="SUPFAM" id="SSF81340">
    <property type="entry name" value="Clc chloride channel"/>
    <property type="match status" value="1"/>
</dbReference>
<accession>A0AB73B4X4</accession>
<evidence type="ECO:0000256" key="9">
    <source>
        <dbReference type="ARBA" id="ARBA00023303"/>
    </source>
</evidence>
<proteinExistence type="predicted"/>
<comment type="subcellular location">
    <subcellularLocation>
        <location evidence="1">Membrane</location>
        <topology evidence="1">Multi-pass membrane protein</topology>
    </subcellularLocation>
</comment>
<evidence type="ECO:0000256" key="1">
    <source>
        <dbReference type="ARBA" id="ARBA00004141"/>
    </source>
</evidence>
<evidence type="ECO:0000313" key="11">
    <source>
        <dbReference type="EMBL" id="GEB96693.1"/>
    </source>
</evidence>
<dbReference type="InterPro" id="IPR050368">
    <property type="entry name" value="ClC-type_chloride_channel"/>
</dbReference>
<evidence type="ECO:0008006" key="13">
    <source>
        <dbReference type="Google" id="ProtNLM"/>
    </source>
</evidence>
<evidence type="ECO:0000256" key="5">
    <source>
        <dbReference type="ARBA" id="ARBA00023065"/>
    </source>
</evidence>
<keyword evidence="2" id="KW-0813">Transport</keyword>
<feature type="transmembrane region" description="Helical" evidence="10">
    <location>
        <begin position="36"/>
        <end position="58"/>
    </location>
</feature>
<keyword evidence="6 10" id="KW-0472">Membrane</keyword>
<dbReference type="EMBL" id="BJNB01000001">
    <property type="protein sequence ID" value="GEB96693.1"/>
    <property type="molecule type" value="Genomic_DNA"/>
</dbReference>
<sequence>MRALAAWTVLGGLGAGLTGMATTFSAELLISASPHGGWPMVLTAAIGGLLAGLGWWALRASAPVRTPEQALRDGGALPALRTLGDGALQLLAVGTGSSLGREKAPRQIAGCIQYNLAAGVPDSERRLLLAAAASAGLAAVYNIPFAGAVFAFEVLRIKKSRRNLAVVIAMSLVAAITAWPVVGNGPFYSFPSPSPTPTHVLWMALWSLIAAVAGGGLGFLFRRGADYAAAHRTPARWYLPLATALAATGVACTALILPQVLGNGFGIVALAFSQSGSWQIFLALALCKPLLTVACLRAGAVGGTLTPSLATGAALGACIALALPHLPADALSTSGFALIGAAAVLAASQRAPFFAATIAWELTNAPWWMLPLLLISCWGAHYLWSKR</sequence>
<keyword evidence="5" id="KW-0406">Ion transport</keyword>
<evidence type="ECO:0000256" key="10">
    <source>
        <dbReference type="SAM" id="Phobius"/>
    </source>
</evidence>
<feature type="transmembrane region" description="Helical" evidence="10">
    <location>
        <begin position="164"/>
        <end position="182"/>
    </location>
</feature>
<name>A0AB73B4X4_CORFL</name>
<dbReference type="RefSeq" id="WP_170216803.1">
    <property type="nucleotide sequence ID" value="NZ_BJNB01000001.1"/>
</dbReference>
<feature type="transmembrane region" description="Helical" evidence="10">
    <location>
        <begin position="264"/>
        <end position="286"/>
    </location>
</feature>
<evidence type="ECO:0000313" key="12">
    <source>
        <dbReference type="Proteomes" id="UP000315353"/>
    </source>
</evidence>
<dbReference type="PRINTS" id="PR00762">
    <property type="entry name" value="CLCHANNEL"/>
</dbReference>
<keyword evidence="7" id="KW-0869">Chloride channel</keyword>
<keyword evidence="9" id="KW-0407">Ion channel</keyword>
<keyword evidence="8" id="KW-0868">Chloride</keyword>
<evidence type="ECO:0000256" key="3">
    <source>
        <dbReference type="ARBA" id="ARBA00022692"/>
    </source>
</evidence>
<evidence type="ECO:0000256" key="8">
    <source>
        <dbReference type="ARBA" id="ARBA00023214"/>
    </source>
</evidence>
<evidence type="ECO:0000256" key="4">
    <source>
        <dbReference type="ARBA" id="ARBA00022989"/>
    </source>
</evidence>
<dbReference type="Pfam" id="PF00654">
    <property type="entry name" value="Voltage_CLC"/>
    <property type="match status" value="1"/>
</dbReference>
<evidence type="ECO:0000256" key="7">
    <source>
        <dbReference type="ARBA" id="ARBA00023173"/>
    </source>
</evidence>
<feature type="transmembrane region" description="Helical" evidence="10">
    <location>
        <begin position="367"/>
        <end position="384"/>
    </location>
</feature>
<dbReference type="PANTHER" id="PTHR43427:SF6">
    <property type="entry name" value="CHLORIDE CHANNEL PROTEIN CLC-E"/>
    <property type="match status" value="1"/>
</dbReference>
<comment type="caution">
    <text evidence="11">The sequence shown here is derived from an EMBL/GenBank/DDBJ whole genome shotgun (WGS) entry which is preliminary data.</text>
</comment>
<dbReference type="Gene3D" id="1.10.3080.10">
    <property type="entry name" value="Clc chloride channel"/>
    <property type="match status" value="1"/>
</dbReference>
<dbReference type="InterPro" id="IPR014743">
    <property type="entry name" value="Cl-channel_core"/>
</dbReference>
<dbReference type="AlphaFoldDB" id="A0AB73B4X4"/>
<feature type="transmembrane region" description="Helical" evidence="10">
    <location>
        <begin position="298"/>
        <end position="323"/>
    </location>
</feature>
<keyword evidence="3 10" id="KW-0812">Transmembrane</keyword>
<organism evidence="11 12">
    <name type="scientific">Corynebacterium flavescens</name>
    <dbReference type="NCBI Taxonomy" id="28028"/>
    <lineage>
        <taxon>Bacteria</taxon>
        <taxon>Bacillati</taxon>
        <taxon>Actinomycetota</taxon>
        <taxon>Actinomycetes</taxon>
        <taxon>Mycobacteriales</taxon>
        <taxon>Corynebacteriaceae</taxon>
        <taxon>Corynebacterium</taxon>
    </lineage>
</organism>
<dbReference type="GO" id="GO:0005254">
    <property type="term" value="F:chloride channel activity"/>
    <property type="evidence" value="ECO:0007669"/>
    <property type="project" value="UniProtKB-KW"/>
</dbReference>
<dbReference type="InterPro" id="IPR001807">
    <property type="entry name" value="ClC"/>
</dbReference>
<protein>
    <recommendedName>
        <fullName evidence="13">Chloride channel protein</fullName>
    </recommendedName>
</protein>
<keyword evidence="4 10" id="KW-1133">Transmembrane helix</keyword>
<dbReference type="Proteomes" id="UP000315353">
    <property type="component" value="Unassembled WGS sequence"/>
</dbReference>
<feature type="transmembrane region" description="Helical" evidence="10">
    <location>
        <begin position="237"/>
        <end position="258"/>
    </location>
</feature>
<dbReference type="PANTHER" id="PTHR43427">
    <property type="entry name" value="CHLORIDE CHANNEL PROTEIN CLC-E"/>
    <property type="match status" value="1"/>
</dbReference>
<feature type="transmembrane region" description="Helical" evidence="10">
    <location>
        <begin position="335"/>
        <end position="360"/>
    </location>
</feature>
<reference evidence="11 12" key="1">
    <citation type="submission" date="2019-06" db="EMBL/GenBank/DDBJ databases">
        <title>Whole genome shotgun sequence of Corynebacterium flavescens NBRC 14136.</title>
        <authorList>
            <person name="Hosoyama A."/>
            <person name="Uohara A."/>
            <person name="Ohji S."/>
            <person name="Ichikawa N."/>
        </authorList>
    </citation>
    <scope>NUCLEOTIDE SEQUENCE [LARGE SCALE GENOMIC DNA]</scope>
    <source>
        <strain evidence="11 12">NBRC 14136</strain>
    </source>
</reference>
<feature type="transmembrane region" description="Helical" evidence="10">
    <location>
        <begin position="202"/>
        <end position="221"/>
    </location>
</feature>
<evidence type="ECO:0000256" key="2">
    <source>
        <dbReference type="ARBA" id="ARBA00022448"/>
    </source>
</evidence>